<protein>
    <recommendedName>
        <fullName evidence="2">ATP-grasp domain-containing protein</fullName>
    </recommendedName>
</protein>
<evidence type="ECO:0000256" key="1">
    <source>
        <dbReference type="PROSITE-ProRule" id="PRU00409"/>
    </source>
</evidence>
<dbReference type="Proteomes" id="UP000805841">
    <property type="component" value="Unassembled WGS sequence"/>
</dbReference>
<feature type="domain" description="ATP-grasp" evidence="2">
    <location>
        <begin position="115"/>
        <end position="309"/>
    </location>
</feature>
<dbReference type="Gene3D" id="3.30.470.20">
    <property type="entry name" value="ATP-grasp fold, B domain"/>
    <property type="match status" value="1"/>
</dbReference>
<gene>
    <name evidence="3" type="ORF">HAQ05_12955</name>
</gene>
<dbReference type="SUPFAM" id="SSF56059">
    <property type="entry name" value="Glutathione synthetase ATP-binding domain-like"/>
    <property type="match status" value="1"/>
</dbReference>
<keyword evidence="1" id="KW-0067">ATP-binding</keyword>
<organism evidence="3 4">
    <name type="scientific">Pseudomonas typographi</name>
    <dbReference type="NCBI Taxonomy" id="2715964"/>
    <lineage>
        <taxon>Bacteria</taxon>
        <taxon>Pseudomonadati</taxon>
        <taxon>Pseudomonadota</taxon>
        <taxon>Gammaproteobacteria</taxon>
        <taxon>Pseudomonadales</taxon>
        <taxon>Pseudomonadaceae</taxon>
        <taxon>Pseudomonas</taxon>
    </lineage>
</organism>
<sequence>MKTIVIIGIGNVALKYLDQALHRQGYTPIVLGRRAALCKAMAPYVSGLQWYDVDPEDERAVYDEIRLHPARYEAVSAITTLYDERFPQVVRLGQCFGWQTPPPCLAQLSAKRQVQAWVPEYSPPTLSFQAGEIDTLDLSALAQWGKQVVAKPALASGGLGAAHLPTRHLHTHLRTHLAALQGAAGNEWLLQQALTGRLLSFEGYVADGEVHGLGISSRSRLGLTEVANRYPVGEHVPEAVRDLGWGCIRALAQRSGLRFGYFHCEFIQANGRPWLIDANAGRIGGATMLEQIACAHGVNTADLLAHVLLLPLLGSAAPCPLDAAPARAPAPTLGIWYGSPVVARLEQLDVPAPQCCHTQFAVEGHTVPAIGTSDHAWVGQLSGDADTVLQTIKGITLLTDQGRLKPAYNLS</sequence>
<reference evidence="3 4" key="1">
    <citation type="journal article" date="2020" name="Insects">
        <title>Bacteria Belonging to Pseudomonas typographi sp. nov. from the Bark Beetle Ips typographus Have Genomic Potential to Aid in the Host Ecology.</title>
        <authorList>
            <person name="Peral-Aranega E."/>
            <person name="Saati-Santamaria Z."/>
            <person name="Kolarik M."/>
            <person name="Rivas R."/>
            <person name="Garcia-Fraile P."/>
        </authorList>
    </citation>
    <scope>NUCLEOTIDE SEQUENCE [LARGE SCALE GENOMIC DNA]</scope>
    <source>
        <strain evidence="3 4">CA3A</strain>
    </source>
</reference>
<proteinExistence type="predicted"/>
<evidence type="ECO:0000259" key="2">
    <source>
        <dbReference type="PROSITE" id="PS50975"/>
    </source>
</evidence>
<dbReference type="EMBL" id="JAAOCA010000014">
    <property type="protein sequence ID" value="MBD1599609.1"/>
    <property type="molecule type" value="Genomic_DNA"/>
</dbReference>
<keyword evidence="4" id="KW-1185">Reference proteome</keyword>
<dbReference type="RefSeq" id="WP_190421171.1">
    <property type="nucleotide sequence ID" value="NZ_JAAOCA010000014.1"/>
</dbReference>
<keyword evidence="1" id="KW-0547">Nucleotide-binding</keyword>
<dbReference type="PROSITE" id="PS50975">
    <property type="entry name" value="ATP_GRASP"/>
    <property type="match status" value="1"/>
</dbReference>
<evidence type="ECO:0000313" key="3">
    <source>
        <dbReference type="EMBL" id="MBD1599609.1"/>
    </source>
</evidence>
<comment type="caution">
    <text evidence="3">The sequence shown here is derived from an EMBL/GenBank/DDBJ whole genome shotgun (WGS) entry which is preliminary data.</text>
</comment>
<name>A0ABR7Z2H5_9PSED</name>
<evidence type="ECO:0000313" key="4">
    <source>
        <dbReference type="Proteomes" id="UP000805841"/>
    </source>
</evidence>
<accession>A0ABR7Z2H5</accession>
<dbReference type="InterPro" id="IPR011761">
    <property type="entry name" value="ATP-grasp"/>
</dbReference>